<dbReference type="PROSITE" id="PS50893">
    <property type="entry name" value="ABC_TRANSPORTER_2"/>
    <property type="match status" value="1"/>
</dbReference>
<keyword evidence="5" id="KW-0547">Nucleotide-binding</keyword>
<keyword evidence="6" id="KW-0067">ATP-binding</keyword>
<feature type="transmembrane region" description="Helical" evidence="11">
    <location>
        <begin position="243"/>
        <end position="267"/>
    </location>
</feature>
<dbReference type="SUPFAM" id="SSF90123">
    <property type="entry name" value="ABC transporter transmembrane region"/>
    <property type="match status" value="1"/>
</dbReference>
<comment type="caution">
    <text evidence="14">The sequence shown here is derived from an EMBL/GenBank/DDBJ whole genome shotgun (WGS) entry which is preliminary data.</text>
</comment>
<dbReference type="Gene3D" id="1.20.1560.10">
    <property type="entry name" value="ABC transporter type 1, transmembrane domain"/>
    <property type="match status" value="1"/>
</dbReference>
<evidence type="ECO:0000256" key="11">
    <source>
        <dbReference type="SAM" id="Phobius"/>
    </source>
</evidence>
<evidence type="ECO:0000256" key="1">
    <source>
        <dbReference type="ARBA" id="ARBA00004651"/>
    </source>
</evidence>
<dbReference type="InterPro" id="IPR011527">
    <property type="entry name" value="ABC1_TM_dom"/>
</dbReference>
<dbReference type="Pfam" id="PF00664">
    <property type="entry name" value="ABC_membrane"/>
    <property type="match status" value="1"/>
</dbReference>
<name>A0ABS8G423_9ALTE</name>
<evidence type="ECO:0000313" key="15">
    <source>
        <dbReference type="Proteomes" id="UP001520878"/>
    </source>
</evidence>
<feature type="domain" description="ABC transmembrane type-1" evidence="13">
    <location>
        <begin position="27"/>
        <end position="308"/>
    </location>
</feature>
<dbReference type="NCBIfam" id="TIGR02203">
    <property type="entry name" value="MsbA_lipidA"/>
    <property type="match status" value="1"/>
</dbReference>
<feature type="domain" description="ABC transporter" evidence="12">
    <location>
        <begin position="340"/>
        <end position="576"/>
    </location>
</feature>
<evidence type="ECO:0000256" key="2">
    <source>
        <dbReference type="ARBA" id="ARBA00022448"/>
    </source>
</evidence>
<evidence type="ECO:0000256" key="8">
    <source>
        <dbReference type="ARBA" id="ARBA00022989"/>
    </source>
</evidence>
<evidence type="ECO:0000256" key="7">
    <source>
        <dbReference type="ARBA" id="ARBA00022967"/>
    </source>
</evidence>
<evidence type="ECO:0000256" key="6">
    <source>
        <dbReference type="ARBA" id="ARBA00022840"/>
    </source>
</evidence>
<feature type="transmembrane region" description="Helical" evidence="11">
    <location>
        <begin position="21"/>
        <end position="44"/>
    </location>
</feature>
<keyword evidence="4 11" id="KW-0812">Transmembrane</keyword>
<feature type="transmembrane region" description="Helical" evidence="11">
    <location>
        <begin position="140"/>
        <end position="159"/>
    </location>
</feature>
<dbReference type="InterPro" id="IPR027417">
    <property type="entry name" value="P-loop_NTPase"/>
</dbReference>
<dbReference type="PROSITE" id="PS50929">
    <property type="entry name" value="ABC_TM1F"/>
    <property type="match status" value="1"/>
</dbReference>
<evidence type="ECO:0000256" key="3">
    <source>
        <dbReference type="ARBA" id="ARBA00022475"/>
    </source>
</evidence>
<evidence type="ECO:0000256" key="5">
    <source>
        <dbReference type="ARBA" id="ARBA00022741"/>
    </source>
</evidence>
<evidence type="ECO:0000256" key="4">
    <source>
        <dbReference type="ARBA" id="ARBA00022692"/>
    </source>
</evidence>
<dbReference type="InterPro" id="IPR017871">
    <property type="entry name" value="ABC_transporter-like_CS"/>
</dbReference>
<dbReference type="InterPro" id="IPR039421">
    <property type="entry name" value="Type_1_exporter"/>
</dbReference>
<dbReference type="InterPro" id="IPR003593">
    <property type="entry name" value="AAA+_ATPase"/>
</dbReference>
<keyword evidence="8 11" id="KW-1133">Transmembrane helix</keyword>
<dbReference type="PROSITE" id="PS00211">
    <property type="entry name" value="ABC_TRANSPORTER_1"/>
    <property type="match status" value="1"/>
</dbReference>
<feature type="transmembrane region" description="Helical" evidence="11">
    <location>
        <begin position="165"/>
        <end position="183"/>
    </location>
</feature>
<gene>
    <name evidence="14" type="primary">msbA</name>
    <name evidence="14" type="ORF">LJ739_03710</name>
</gene>
<evidence type="ECO:0000256" key="10">
    <source>
        <dbReference type="ARBA" id="ARBA00023136"/>
    </source>
</evidence>
<dbReference type="CDD" id="cd18552">
    <property type="entry name" value="ABC_6TM_MsbA_like"/>
    <property type="match status" value="1"/>
</dbReference>
<keyword evidence="3" id="KW-1003">Cell membrane</keyword>
<comment type="subcellular location">
    <subcellularLocation>
        <location evidence="1">Cell membrane</location>
        <topology evidence="1">Multi-pass membrane protein</topology>
    </subcellularLocation>
</comment>
<dbReference type="SUPFAM" id="SSF52540">
    <property type="entry name" value="P-loop containing nucleoside triphosphate hydrolases"/>
    <property type="match status" value="1"/>
</dbReference>
<organism evidence="14 15">
    <name type="scientific">Fluctibacter halophilus</name>
    <dbReference type="NCBI Taxonomy" id="226011"/>
    <lineage>
        <taxon>Bacteria</taxon>
        <taxon>Pseudomonadati</taxon>
        <taxon>Pseudomonadota</taxon>
        <taxon>Gammaproteobacteria</taxon>
        <taxon>Alteromonadales</taxon>
        <taxon>Alteromonadaceae</taxon>
        <taxon>Fluctibacter</taxon>
    </lineage>
</organism>
<evidence type="ECO:0000313" key="14">
    <source>
        <dbReference type="EMBL" id="MCC2615342.1"/>
    </source>
</evidence>
<dbReference type="InterPro" id="IPR036640">
    <property type="entry name" value="ABC1_TM_sf"/>
</dbReference>
<dbReference type="EMBL" id="JAJEWP010000001">
    <property type="protein sequence ID" value="MCC2615342.1"/>
    <property type="molecule type" value="Genomic_DNA"/>
</dbReference>
<dbReference type="Pfam" id="PF00005">
    <property type="entry name" value="ABC_tran"/>
    <property type="match status" value="1"/>
</dbReference>
<dbReference type="PANTHER" id="PTHR43394">
    <property type="entry name" value="ATP-DEPENDENT PERMEASE MDL1, MITOCHONDRIAL"/>
    <property type="match status" value="1"/>
</dbReference>
<dbReference type="SMART" id="SM00382">
    <property type="entry name" value="AAA"/>
    <property type="match status" value="1"/>
</dbReference>
<protein>
    <submittedName>
        <fullName evidence="14">Lipid A export permease/ATP-binding protein MsbA</fullName>
    </submittedName>
</protein>
<sequence>MTKHAPSASQYRRFARYLVDYKLAFMIAMLGMAGYALVDAFVISQLAPVIDKSLTTGDYTYLRLASYFVVPVFLLRGLMNFMGNYTLAWIGNQVVMRMRQQLFAQYIHLPVAFHDRHAAGNLISKVIYDTEQVANAAGKAFAILIREGVFVIGLLFWMFYLSWQLSLIFVLIGPLVAWIVGAVSKRFRHVSNSIQQAMGSLTSSVEQVIKGHKVVLMFGGQEKEQAKFQAQNNHNRQQNMKLVVTRILSVSTVQVIASIALAFVLYVASLPDMIEHLTAGVFTTVVVAMTTLLKPLKQLTTINSEFQRGMAACASVFEVLDQAAEQDNGTRQLARAQGEIAFDDVTFYYPGKNEPALRNVSFHVAPGQTCALVGRSGSGKSTISSLLTRFYSVEQGQVTLDGTSLNDIQLKDLRRQFALVSQHVTLFNDTIANNIAYGSTERVSREAIEQAARVAHVIEFAEQLPQGLDTMIGENGLMLSGGQRQRIAIARAILLDAPILILDEATSALDTESERLIQDALETLQKDRTSLVVAHRLSTIESADQILVVEQGRIIEAGNHAELLAKGGAYAQLHAMQFSEGTTAP</sequence>
<evidence type="ECO:0000259" key="12">
    <source>
        <dbReference type="PROSITE" id="PS50893"/>
    </source>
</evidence>
<dbReference type="RefSeq" id="WP_229157248.1">
    <property type="nucleotide sequence ID" value="NZ_JAJEWP010000001.1"/>
</dbReference>
<keyword evidence="15" id="KW-1185">Reference proteome</keyword>
<evidence type="ECO:0000259" key="13">
    <source>
        <dbReference type="PROSITE" id="PS50929"/>
    </source>
</evidence>
<keyword evidence="7" id="KW-1278">Translocase</keyword>
<proteinExistence type="predicted"/>
<accession>A0ABS8G423</accession>
<keyword evidence="9" id="KW-0445">Lipid transport</keyword>
<reference evidence="14 15" key="1">
    <citation type="submission" date="2021-10" db="EMBL/GenBank/DDBJ databases">
        <title>Draft genome of Aestuariibacter halophilus JC2043.</title>
        <authorList>
            <person name="Emsley S.A."/>
            <person name="Pfannmuller K.M."/>
            <person name="Ushijima B."/>
            <person name="Saw J.H."/>
            <person name="Videau P."/>
        </authorList>
    </citation>
    <scope>NUCLEOTIDE SEQUENCE [LARGE SCALE GENOMIC DNA]</scope>
    <source>
        <strain evidence="14 15">JC2043</strain>
    </source>
</reference>
<dbReference type="InterPro" id="IPR011917">
    <property type="entry name" value="ABC_transpr_lipidA"/>
</dbReference>
<dbReference type="Gene3D" id="3.40.50.300">
    <property type="entry name" value="P-loop containing nucleotide triphosphate hydrolases"/>
    <property type="match status" value="1"/>
</dbReference>
<evidence type="ECO:0000256" key="9">
    <source>
        <dbReference type="ARBA" id="ARBA00023055"/>
    </source>
</evidence>
<dbReference type="PANTHER" id="PTHR43394:SF1">
    <property type="entry name" value="ATP-BINDING CASSETTE SUB-FAMILY B MEMBER 10, MITOCHONDRIAL"/>
    <property type="match status" value="1"/>
</dbReference>
<feature type="transmembrane region" description="Helical" evidence="11">
    <location>
        <begin position="64"/>
        <end position="90"/>
    </location>
</feature>
<keyword evidence="10 11" id="KW-0472">Membrane</keyword>
<dbReference type="Proteomes" id="UP001520878">
    <property type="component" value="Unassembled WGS sequence"/>
</dbReference>
<dbReference type="InterPro" id="IPR003439">
    <property type="entry name" value="ABC_transporter-like_ATP-bd"/>
</dbReference>
<keyword evidence="2" id="KW-0813">Transport</keyword>